<dbReference type="Pfam" id="PF00024">
    <property type="entry name" value="PAN_1"/>
    <property type="match status" value="1"/>
</dbReference>
<evidence type="ECO:0000313" key="2">
    <source>
        <dbReference type="Proteomes" id="UP000887565"/>
    </source>
</evidence>
<sequence length="108" mass="11975">DLQYVTRVASGQPPKDTEEDPVFCTIQVHSGFHVYNPVARLRTGNRFDCILACSHHELCETSNFVKKSNLCFLHGSKPKSGIKVIREDLVPSVLSVLQCGGEDGLKNF</sequence>
<proteinExistence type="predicted"/>
<keyword evidence="2" id="KW-1185">Reference proteome</keyword>
<dbReference type="AlphaFoldDB" id="A0A915KPN6"/>
<reference evidence="3" key="1">
    <citation type="submission" date="2022-11" db="UniProtKB">
        <authorList>
            <consortium name="WormBaseParasite"/>
        </authorList>
    </citation>
    <scope>IDENTIFICATION</scope>
</reference>
<dbReference type="WBParaSite" id="nRc.2.0.1.t40847-RA">
    <property type="protein sequence ID" value="nRc.2.0.1.t40847-RA"/>
    <property type="gene ID" value="nRc.2.0.1.g40847"/>
</dbReference>
<accession>A0A915KPN6</accession>
<evidence type="ECO:0000313" key="3">
    <source>
        <dbReference type="WBParaSite" id="nRc.2.0.1.t40847-RA"/>
    </source>
</evidence>
<protein>
    <submittedName>
        <fullName evidence="3">Apple domain-containing protein</fullName>
    </submittedName>
</protein>
<dbReference type="SUPFAM" id="SSF57414">
    <property type="entry name" value="Hairpin loop containing domain-like"/>
    <property type="match status" value="1"/>
</dbReference>
<dbReference type="InterPro" id="IPR003609">
    <property type="entry name" value="Pan_app"/>
</dbReference>
<organism evidence="2 3">
    <name type="scientific">Romanomermis culicivorax</name>
    <name type="common">Nematode worm</name>
    <dbReference type="NCBI Taxonomy" id="13658"/>
    <lineage>
        <taxon>Eukaryota</taxon>
        <taxon>Metazoa</taxon>
        <taxon>Ecdysozoa</taxon>
        <taxon>Nematoda</taxon>
        <taxon>Enoplea</taxon>
        <taxon>Dorylaimia</taxon>
        <taxon>Mermithida</taxon>
        <taxon>Mermithoidea</taxon>
        <taxon>Mermithidae</taxon>
        <taxon>Romanomermis</taxon>
    </lineage>
</organism>
<name>A0A915KPN6_ROMCU</name>
<feature type="domain" description="Apple" evidence="1">
    <location>
        <begin position="34"/>
        <end position="87"/>
    </location>
</feature>
<dbReference type="Proteomes" id="UP000887565">
    <property type="component" value="Unplaced"/>
</dbReference>
<evidence type="ECO:0000259" key="1">
    <source>
        <dbReference type="Pfam" id="PF00024"/>
    </source>
</evidence>